<dbReference type="GeneID" id="25416556"/>
<dbReference type="PANTHER" id="PTHR48312:SF1">
    <property type="entry name" value="SULFOTRANSFERASE"/>
    <property type="match status" value="1"/>
</dbReference>
<dbReference type="HOGENOM" id="CLU_1239913_0_0_1"/>
<dbReference type="AlphaFoldDB" id="A0A074WRB5"/>
<evidence type="ECO:0000313" key="1">
    <source>
        <dbReference type="EMBL" id="KEQ75720.1"/>
    </source>
</evidence>
<dbReference type="PANTHER" id="PTHR48312">
    <property type="match status" value="1"/>
</dbReference>
<dbReference type="STRING" id="1043004.A0A074WRB5"/>
<accession>A0A074WRB5</accession>
<organism evidence="1 2">
    <name type="scientific">Aureobasidium namibiae CBS 147.97</name>
    <dbReference type="NCBI Taxonomy" id="1043004"/>
    <lineage>
        <taxon>Eukaryota</taxon>
        <taxon>Fungi</taxon>
        <taxon>Dikarya</taxon>
        <taxon>Ascomycota</taxon>
        <taxon>Pezizomycotina</taxon>
        <taxon>Dothideomycetes</taxon>
        <taxon>Dothideomycetidae</taxon>
        <taxon>Dothideales</taxon>
        <taxon>Saccotheciaceae</taxon>
        <taxon>Aureobasidium</taxon>
    </lineage>
</organism>
<dbReference type="Proteomes" id="UP000027730">
    <property type="component" value="Unassembled WGS sequence"/>
</dbReference>
<sequence>MAHDHPFSSADPAVVLDLIHSAGGRAFHPPGDKNFTSIPASLLLHENTVPILTIRDPRLAVTSAYRVLIDMGLPHGSGRPNFIISTSLQWQRLLYDFFTSHGITPLVVDADDLMTSPRYARALCEKLDMDPKQAYLSWPAATEEEKSALHPMFLASQRNLLESEGPNSGRAAKNIDFEKVEQEWEDEFGEDLAMVKEMIALAMPHYEWFQAKRFRAEQNDSGQ</sequence>
<dbReference type="RefSeq" id="XP_013429911.1">
    <property type="nucleotide sequence ID" value="XM_013574457.1"/>
</dbReference>
<dbReference type="OrthoDB" id="3650366at2759"/>
<name>A0A074WRB5_9PEZI</name>
<dbReference type="EMBL" id="KL584705">
    <property type="protein sequence ID" value="KEQ75720.1"/>
    <property type="molecule type" value="Genomic_DNA"/>
</dbReference>
<evidence type="ECO:0000313" key="2">
    <source>
        <dbReference type="Proteomes" id="UP000027730"/>
    </source>
</evidence>
<protein>
    <submittedName>
        <fullName evidence="1">Uncharacterized protein</fullName>
    </submittedName>
</protein>
<gene>
    <name evidence="1" type="ORF">M436DRAFT_80117</name>
</gene>
<reference evidence="1 2" key="1">
    <citation type="journal article" date="2014" name="BMC Genomics">
        <title>Genome sequencing of four Aureobasidium pullulans varieties: biotechnological potential, stress tolerance, and description of new species.</title>
        <authorList>
            <person name="Gostin Ar C."/>
            <person name="Ohm R.A."/>
            <person name="Kogej T."/>
            <person name="Sonjak S."/>
            <person name="Turk M."/>
            <person name="Zajc J."/>
            <person name="Zalar P."/>
            <person name="Grube M."/>
            <person name="Sun H."/>
            <person name="Han J."/>
            <person name="Sharma A."/>
            <person name="Chiniquy J."/>
            <person name="Ngan C.Y."/>
            <person name="Lipzen A."/>
            <person name="Barry K."/>
            <person name="Grigoriev I.V."/>
            <person name="Gunde-Cimerman N."/>
        </authorList>
    </citation>
    <scope>NUCLEOTIDE SEQUENCE [LARGE SCALE GENOMIC DNA]</scope>
    <source>
        <strain evidence="1 2">CBS 147.97</strain>
    </source>
</reference>
<proteinExistence type="predicted"/>
<dbReference type="InterPro" id="IPR027417">
    <property type="entry name" value="P-loop_NTPase"/>
</dbReference>
<dbReference type="SUPFAM" id="SSF52540">
    <property type="entry name" value="P-loop containing nucleoside triphosphate hydrolases"/>
    <property type="match status" value="1"/>
</dbReference>
<keyword evidence="2" id="KW-1185">Reference proteome</keyword>